<dbReference type="AlphaFoldDB" id="A0A915IWV6"/>
<keyword evidence="1" id="KW-1185">Reference proteome</keyword>
<proteinExistence type="predicted"/>
<protein>
    <submittedName>
        <fullName evidence="2">Uncharacterized protein</fullName>
    </submittedName>
</protein>
<organism evidence="1 2">
    <name type="scientific">Romanomermis culicivorax</name>
    <name type="common">Nematode worm</name>
    <dbReference type="NCBI Taxonomy" id="13658"/>
    <lineage>
        <taxon>Eukaryota</taxon>
        <taxon>Metazoa</taxon>
        <taxon>Ecdysozoa</taxon>
        <taxon>Nematoda</taxon>
        <taxon>Enoplea</taxon>
        <taxon>Dorylaimia</taxon>
        <taxon>Mermithida</taxon>
        <taxon>Mermithoidea</taxon>
        <taxon>Mermithidae</taxon>
        <taxon>Romanomermis</taxon>
    </lineage>
</organism>
<evidence type="ECO:0000313" key="2">
    <source>
        <dbReference type="WBParaSite" id="nRc.2.0.1.t18680-RA"/>
    </source>
</evidence>
<name>A0A915IWV6_ROMCU</name>
<evidence type="ECO:0000313" key="1">
    <source>
        <dbReference type="Proteomes" id="UP000887565"/>
    </source>
</evidence>
<reference evidence="2" key="1">
    <citation type="submission" date="2022-11" db="UniProtKB">
        <authorList>
            <consortium name="WormBaseParasite"/>
        </authorList>
    </citation>
    <scope>IDENTIFICATION</scope>
</reference>
<accession>A0A915IWV6</accession>
<sequence>MDWSKKSHFSAQLILKLFEQGFIPNGRPTANAALQIGVFSLPSQIEHRLLERAILQTLQVVLAPAVQNPRYRRHKLGLQDAHVVANKRVLVLFDNSK</sequence>
<dbReference type="Proteomes" id="UP000887565">
    <property type="component" value="Unplaced"/>
</dbReference>
<dbReference type="WBParaSite" id="nRc.2.0.1.t18680-RA">
    <property type="protein sequence ID" value="nRc.2.0.1.t18680-RA"/>
    <property type="gene ID" value="nRc.2.0.1.g18680"/>
</dbReference>